<evidence type="ECO:0000313" key="3">
    <source>
        <dbReference type="Proteomes" id="UP001054252"/>
    </source>
</evidence>
<evidence type="ECO:0000313" key="2">
    <source>
        <dbReference type="EMBL" id="GKV32981.1"/>
    </source>
</evidence>
<dbReference type="Gene3D" id="2.60.40.2310">
    <property type="match status" value="1"/>
</dbReference>
<reference evidence="2 3" key="1">
    <citation type="journal article" date="2021" name="Commun. Biol.">
        <title>The genome of Shorea leprosula (Dipterocarpaceae) highlights the ecological relevance of drought in aseasonal tropical rainforests.</title>
        <authorList>
            <person name="Ng K.K.S."/>
            <person name="Kobayashi M.J."/>
            <person name="Fawcett J.A."/>
            <person name="Hatakeyama M."/>
            <person name="Paape T."/>
            <person name="Ng C.H."/>
            <person name="Ang C.C."/>
            <person name="Tnah L.H."/>
            <person name="Lee C.T."/>
            <person name="Nishiyama T."/>
            <person name="Sese J."/>
            <person name="O'Brien M.J."/>
            <person name="Copetti D."/>
            <person name="Mohd Noor M.I."/>
            <person name="Ong R.C."/>
            <person name="Putra M."/>
            <person name="Sireger I.Z."/>
            <person name="Indrioko S."/>
            <person name="Kosugi Y."/>
            <person name="Izuno A."/>
            <person name="Isagi Y."/>
            <person name="Lee S.L."/>
            <person name="Shimizu K.K."/>
        </authorList>
    </citation>
    <scope>NUCLEOTIDE SEQUENCE [LARGE SCALE GENOMIC DNA]</scope>
    <source>
        <strain evidence="2">214</strain>
    </source>
</reference>
<dbReference type="AlphaFoldDB" id="A0AAV5L7U0"/>
<accession>A0AAV5L7U0</accession>
<comment type="caution">
    <text evidence="2">The sequence shown here is derived from an EMBL/GenBank/DDBJ whole genome shotgun (WGS) entry which is preliminary data.</text>
</comment>
<gene>
    <name evidence="2" type="ORF">SLEP1_g41540</name>
</gene>
<sequence>MNYPSLAARVPVSKPFKLEFHRTVTNVGSANSTYKVQLSQNSKHSLNVTVVPEVLSFKSINEKKSFSVTVTGEGFEKFDHVATDLVWSDGSHIVRSPVVIHSYAFDTFQ</sequence>
<proteinExistence type="predicted"/>
<evidence type="ECO:0000259" key="1">
    <source>
        <dbReference type="Pfam" id="PF17766"/>
    </source>
</evidence>
<dbReference type="InterPro" id="IPR041469">
    <property type="entry name" value="Subtilisin-like_FN3"/>
</dbReference>
<keyword evidence="3" id="KW-1185">Reference proteome</keyword>
<dbReference type="EMBL" id="BPVZ01000098">
    <property type="protein sequence ID" value="GKV32981.1"/>
    <property type="molecule type" value="Genomic_DNA"/>
</dbReference>
<name>A0AAV5L7U0_9ROSI</name>
<feature type="domain" description="Subtilisin-like protease fibronectin type-III" evidence="1">
    <location>
        <begin position="1"/>
        <end position="100"/>
    </location>
</feature>
<dbReference type="Proteomes" id="UP001054252">
    <property type="component" value="Unassembled WGS sequence"/>
</dbReference>
<dbReference type="Pfam" id="PF17766">
    <property type="entry name" value="fn3_6"/>
    <property type="match status" value="1"/>
</dbReference>
<organism evidence="2 3">
    <name type="scientific">Rubroshorea leprosula</name>
    <dbReference type="NCBI Taxonomy" id="152421"/>
    <lineage>
        <taxon>Eukaryota</taxon>
        <taxon>Viridiplantae</taxon>
        <taxon>Streptophyta</taxon>
        <taxon>Embryophyta</taxon>
        <taxon>Tracheophyta</taxon>
        <taxon>Spermatophyta</taxon>
        <taxon>Magnoliopsida</taxon>
        <taxon>eudicotyledons</taxon>
        <taxon>Gunneridae</taxon>
        <taxon>Pentapetalae</taxon>
        <taxon>rosids</taxon>
        <taxon>malvids</taxon>
        <taxon>Malvales</taxon>
        <taxon>Dipterocarpaceae</taxon>
        <taxon>Rubroshorea</taxon>
    </lineage>
</organism>
<protein>
    <recommendedName>
        <fullName evidence="1">Subtilisin-like protease fibronectin type-III domain-containing protein</fullName>
    </recommendedName>
</protein>